<gene>
    <name evidence="1" type="ORF">A3SI_05197</name>
</gene>
<dbReference type="SUPFAM" id="SSF49464">
    <property type="entry name" value="Carboxypeptidase regulatory domain-like"/>
    <property type="match status" value="1"/>
</dbReference>
<dbReference type="Gene3D" id="2.170.130.10">
    <property type="entry name" value="TonB-dependent receptor, plug domain"/>
    <property type="match status" value="1"/>
</dbReference>
<dbReference type="EMBL" id="AJYA01000010">
    <property type="protein sequence ID" value="EIM78022.1"/>
    <property type="molecule type" value="Genomic_DNA"/>
</dbReference>
<protein>
    <submittedName>
        <fullName evidence="1">TonB-dependent receptor</fullName>
    </submittedName>
</protein>
<sequence>MRSLVDAQTKQGLPGAVVRATSSDKGTVTDSEGKFELSELALADTVPIYFLGYKPTSLLPKEKFTTVSMQPDETNLNDVIVTGFDTRRKKLESTHSVVTVSELDLKRHNRTSLARQFEAMPGVQLRENGPLRQEISIRGVGVASWIRKRTY</sequence>
<keyword evidence="2" id="KW-1185">Reference proteome</keyword>
<evidence type="ECO:0000313" key="2">
    <source>
        <dbReference type="Proteomes" id="UP000005551"/>
    </source>
</evidence>
<dbReference type="Proteomes" id="UP000005551">
    <property type="component" value="Unassembled WGS sequence"/>
</dbReference>
<proteinExistence type="predicted"/>
<dbReference type="InterPro" id="IPR008969">
    <property type="entry name" value="CarboxyPept-like_regulatory"/>
</dbReference>
<accession>I5C870</accession>
<dbReference type="OrthoDB" id="9758472at2"/>
<dbReference type="AlphaFoldDB" id="I5C870"/>
<organism evidence="1 2">
    <name type="scientific">Nitritalea halalkaliphila LW7</name>
    <dbReference type="NCBI Taxonomy" id="1189621"/>
    <lineage>
        <taxon>Bacteria</taxon>
        <taxon>Pseudomonadati</taxon>
        <taxon>Bacteroidota</taxon>
        <taxon>Cytophagia</taxon>
        <taxon>Cytophagales</taxon>
        <taxon>Cyclobacteriaceae</taxon>
        <taxon>Nitritalea</taxon>
    </lineage>
</organism>
<comment type="caution">
    <text evidence="1">The sequence shown here is derived from an EMBL/GenBank/DDBJ whole genome shotgun (WGS) entry which is preliminary data.</text>
</comment>
<dbReference type="Pfam" id="PF13715">
    <property type="entry name" value="CarbopepD_reg_2"/>
    <property type="match status" value="1"/>
</dbReference>
<dbReference type="InterPro" id="IPR037066">
    <property type="entry name" value="Plug_dom_sf"/>
</dbReference>
<keyword evidence="1" id="KW-0675">Receptor</keyword>
<evidence type="ECO:0000313" key="1">
    <source>
        <dbReference type="EMBL" id="EIM78022.1"/>
    </source>
</evidence>
<dbReference type="RefSeq" id="WP_009053791.1">
    <property type="nucleotide sequence ID" value="NZ_AJYA01000010.1"/>
</dbReference>
<dbReference type="STRING" id="1189621.A3SI_05197"/>
<name>I5C870_9BACT</name>
<dbReference type="SUPFAM" id="SSF56935">
    <property type="entry name" value="Porins"/>
    <property type="match status" value="1"/>
</dbReference>
<reference evidence="1 2" key="1">
    <citation type="submission" date="2012-05" db="EMBL/GenBank/DDBJ databases">
        <title>Genome sequence of Nitritalea halalkaliphila LW7.</title>
        <authorList>
            <person name="Jangir P.K."/>
            <person name="Singh A."/>
            <person name="Shivaji S."/>
            <person name="Sharma R."/>
        </authorList>
    </citation>
    <scope>NUCLEOTIDE SEQUENCE [LARGE SCALE GENOMIC DNA]</scope>
    <source>
        <strain evidence="1 2">LW7</strain>
    </source>
</reference>